<dbReference type="Proteomes" id="UP000061010">
    <property type="component" value="Chromosome"/>
</dbReference>
<proteinExistence type="predicted"/>
<evidence type="ECO:0000256" key="1">
    <source>
        <dbReference type="ARBA" id="ARBA00004651"/>
    </source>
</evidence>
<organism evidence="9 10">
    <name type="scientific">Stenotrophomonas acidaminiphila</name>
    <dbReference type="NCBI Taxonomy" id="128780"/>
    <lineage>
        <taxon>Bacteria</taxon>
        <taxon>Pseudomonadati</taxon>
        <taxon>Pseudomonadota</taxon>
        <taxon>Gammaproteobacteria</taxon>
        <taxon>Lysobacterales</taxon>
        <taxon>Lysobacteraceae</taxon>
        <taxon>Stenotrophomonas</taxon>
    </lineage>
</organism>
<evidence type="ECO:0000256" key="4">
    <source>
        <dbReference type="ARBA" id="ARBA00022989"/>
    </source>
</evidence>
<evidence type="ECO:0000256" key="2">
    <source>
        <dbReference type="ARBA" id="ARBA00022475"/>
    </source>
</evidence>
<keyword evidence="3 6" id="KW-0812">Transmembrane</keyword>
<feature type="domain" description="ABC3 transporter permease C-terminal" evidence="7">
    <location>
        <begin position="265"/>
        <end position="377"/>
    </location>
</feature>
<feature type="transmembrane region" description="Helical" evidence="6">
    <location>
        <begin position="305"/>
        <end position="332"/>
    </location>
</feature>
<dbReference type="KEGG" id="sacz:AOT14_33380"/>
<dbReference type="OrthoDB" id="9775474at2"/>
<dbReference type="InterPro" id="IPR051125">
    <property type="entry name" value="ABC-4/HrtB_transporter"/>
</dbReference>
<dbReference type="EMBL" id="CP012900">
    <property type="protein sequence ID" value="ALJ29678.1"/>
    <property type="molecule type" value="Genomic_DNA"/>
</dbReference>
<feature type="domain" description="MacB-like periplasmic core" evidence="8">
    <location>
        <begin position="23"/>
        <end position="230"/>
    </location>
</feature>
<dbReference type="Pfam" id="PF12704">
    <property type="entry name" value="MacB_PCD"/>
    <property type="match status" value="1"/>
</dbReference>
<dbReference type="InterPro" id="IPR003838">
    <property type="entry name" value="ABC3_permease_C"/>
</dbReference>
<dbReference type="AlphaFoldDB" id="A0A0S1B3Q8"/>
<keyword evidence="5 6" id="KW-0472">Membrane</keyword>
<dbReference type="PANTHER" id="PTHR43738:SF3">
    <property type="entry name" value="ABC TRANSPORTER PERMEASE"/>
    <property type="match status" value="1"/>
</dbReference>
<evidence type="ECO:0000256" key="6">
    <source>
        <dbReference type="SAM" id="Phobius"/>
    </source>
</evidence>
<name>A0A0S1B3Q8_9GAMM</name>
<dbReference type="PANTHER" id="PTHR43738">
    <property type="entry name" value="ABC TRANSPORTER, MEMBRANE PROTEIN"/>
    <property type="match status" value="1"/>
</dbReference>
<sequence length="386" mass="42335">MKYFSLIWAQLFRSRTRTLFTLLSVVTAFLLFGMLDSVRVAFSSGGSSVAGANRLVVASRLSITQSLPIRLESQIRQVQGVRDVTYGMWFGGIYQDPKNFFPNFSVAPNYFDVYREFEIPKEQLDAFHNTRTGAIVGASLANQFGWKIGDTIPLQATIFPRGGSNDWPLQLVGVFHSKNTATAANDERQLMMNWKYFDESNDYIKNQVSWYTVTLDNADHASRVAQAIDAISANSDHETKSQTESAFQQAFIKQFADIGMIVTSIMGAVFFTLLLLTGNTMAQAVRERIPELATLKTLGFKDGTVLMLVMVESVLLVGLGGALGLGLAALALPLMAPKTMGMLPPLVPLQTWLMGLGLIVLIGLVVGVLPALRAKRLKIVDALAGR</sequence>
<evidence type="ECO:0000313" key="9">
    <source>
        <dbReference type="EMBL" id="ALJ29678.1"/>
    </source>
</evidence>
<protein>
    <submittedName>
        <fullName evidence="9">Transmembrane permease</fullName>
    </submittedName>
</protein>
<keyword evidence="4 6" id="KW-1133">Transmembrane helix</keyword>
<evidence type="ECO:0000259" key="8">
    <source>
        <dbReference type="Pfam" id="PF12704"/>
    </source>
</evidence>
<keyword evidence="2" id="KW-1003">Cell membrane</keyword>
<evidence type="ECO:0000256" key="5">
    <source>
        <dbReference type="ARBA" id="ARBA00023136"/>
    </source>
</evidence>
<dbReference type="InterPro" id="IPR025857">
    <property type="entry name" value="MacB_PCD"/>
</dbReference>
<dbReference type="PATRIC" id="fig|128780.6.peg.3375"/>
<reference evidence="9 10" key="1">
    <citation type="journal article" date="2015" name="Genome Announc.">
        <title>Complete Genome Sequencing of Stenotrophomonas acidaminiphila ZAC14D2_NAIMI4_2, a Multidrug-Resistant Strain Isolated from Sediments of a Polluted River in Mexico, Uncovers New Antibiotic Resistance Genes and a Novel Class-II Lasso Peptide Biosynthesis Gene Cluster.</title>
        <authorList>
            <person name="Vinuesa P."/>
            <person name="Ochoa-Sanchez L.E."/>
        </authorList>
    </citation>
    <scope>NUCLEOTIDE SEQUENCE [LARGE SCALE GENOMIC DNA]</scope>
    <source>
        <strain evidence="9 10">ZAC14D2_NAIMI4_2</strain>
    </source>
</reference>
<gene>
    <name evidence="9" type="ORF">AOT14_33380</name>
</gene>
<comment type="subcellular location">
    <subcellularLocation>
        <location evidence="1">Cell membrane</location>
        <topology evidence="1">Multi-pass membrane protein</topology>
    </subcellularLocation>
</comment>
<keyword evidence="10" id="KW-1185">Reference proteome</keyword>
<accession>A0A0S1B3Q8</accession>
<evidence type="ECO:0000256" key="3">
    <source>
        <dbReference type="ARBA" id="ARBA00022692"/>
    </source>
</evidence>
<feature type="transmembrane region" description="Helical" evidence="6">
    <location>
        <begin position="352"/>
        <end position="372"/>
    </location>
</feature>
<dbReference type="Pfam" id="PF02687">
    <property type="entry name" value="FtsX"/>
    <property type="match status" value="1"/>
</dbReference>
<dbReference type="GO" id="GO:0005886">
    <property type="term" value="C:plasma membrane"/>
    <property type="evidence" value="ECO:0007669"/>
    <property type="project" value="UniProtKB-SubCell"/>
</dbReference>
<evidence type="ECO:0000313" key="10">
    <source>
        <dbReference type="Proteomes" id="UP000061010"/>
    </source>
</evidence>
<feature type="transmembrane region" description="Helical" evidence="6">
    <location>
        <begin position="258"/>
        <end position="278"/>
    </location>
</feature>
<evidence type="ECO:0000259" key="7">
    <source>
        <dbReference type="Pfam" id="PF02687"/>
    </source>
</evidence>